<evidence type="ECO:0000256" key="3">
    <source>
        <dbReference type="ARBA" id="ARBA00023223"/>
    </source>
</evidence>
<dbReference type="SMART" id="SM00054">
    <property type="entry name" value="EFh"/>
    <property type="match status" value="2"/>
</dbReference>
<dbReference type="PROSITE" id="PS50222">
    <property type="entry name" value="EF_HAND_2"/>
    <property type="match status" value="2"/>
</dbReference>
<keyword evidence="4" id="KW-0599">Photoprotein</keyword>
<evidence type="ECO:0000256" key="2">
    <source>
        <dbReference type="ARBA" id="ARBA00022737"/>
    </source>
</evidence>
<evidence type="ECO:0000256" key="1">
    <source>
        <dbReference type="ARBA" id="ARBA00007828"/>
    </source>
</evidence>
<dbReference type="GO" id="GO:0016460">
    <property type="term" value="C:myosin II complex"/>
    <property type="evidence" value="ECO:0007669"/>
    <property type="project" value="TreeGrafter"/>
</dbReference>
<proteinExistence type="inferred from homology"/>
<keyword evidence="2" id="KW-0677">Repeat</keyword>
<dbReference type="OrthoDB" id="435273at2759"/>
<reference evidence="6" key="1">
    <citation type="submission" date="2021-01" db="UniProtKB">
        <authorList>
            <consortium name="EnsemblMetazoa"/>
        </authorList>
    </citation>
    <scope>IDENTIFICATION</scope>
</reference>
<dbReference type="RefSeq" id="XP_066920107.1">
    <property type="nucleotide sequence ID" value="XM_067064006.1"/>
</dbReference>
<dbReference type="InterPro" id="IPR002048">
    <property type="entry name" value="EF_hand_dom"/>
</dbReference>
<dbReference type="GO" id="GO:0005509">
    <property type="term" value="F:calcium ion binding"/>
    <property type="evidence" value="ECO:0007669"/>
    <property type="project" value="InterPro"/>
</dbReference>
<accession>A0A7M5V7K9</accession>
<evidence type="ECO:0000313" key="6">
    <source>
        <dbReference type="EnsemblMetazoa" id="CLYHEMP008873.1"/>
    </source>
</evidence>
<dbReference type="GO" id="GO:0008218">
    <property type="term" value="P:bioluminescence"/>
    <property type="evidence" value="ECO:0007669"/>
    <property type="project" value="UniProtKB-KW"/>
</dbReference>
<dbReference type="AlphaFoldDB" id="A0A7M5V7K9"/>
<sequence length="149" mass="17407">MTEFVGSEERIAEYKECFNLYDRDNDGLISIEQMKQVIRSLGQCPSDKELKELQQKLGKTKVTFPEFLDLMGKVMQKSRNPESEIFEGFRLYDQRQTGMISMKDLRHVMMRNGEKLSQPEFDYMLKEAGISKQSTNVKYADLARAFKQV</sequence>
<dbReference type="PANTHER" id="PTHR23048:SF0">
    <property type="entry name" value="CALMODULIN LIKE 3"/>
    <property type="match status" value="1"/>
</dbReference>
<feature type="domain" description="EF-hand" evidence="5">
    <location>
        <begin position="9"/>
        <end position="44"/>
    </location>
</feature>
<comment type="similarity">
    <text evidence="1">Belongs to the aequorin family.</text>
</comment>
<keyword evidence="3" id="KW-0455">Luminescence</keyword>
<name>A0A7M5V7K9_9CNID</name>
<dbReference type="Pfam" id="PF13499">
    <property type="entry name" value="EF-hand_7"/>
    <property type="match status" value="1"/>
</dbReference>
<dbReference type="GeneID" id="136807421"/>
<dbReference type="Proteomes" id="UP000594262">
    <property type="component" value="Unplaced"/>
</dbReference>
<keyword evidence="7" id="KW-1185">Reference proteome</keyword>
<dbReference type="SUPFAM" id="SSF47473">
    <property type="entry name" value="EF-hand"/>
    <property type="match status" value="1"/>
</dbReference>
<evidence type="ECO:0000259" key="5">
    <source>
        <dbReference type="PROSITE" id="PS50222"/>
    </source>
</evidence>
<dbReference type="InterPro" id="IPR011992">
    <property type="entry name" value="EF-hand-dom_pair"/>
</dbReference>
<evidence type="ECO:0000313" key="7">
    <source>
        <dbReference type="Proteomes" id="UP000594262"/>
    </source>
</evidence>
<dbReference type="EnsemblMetazoa" id="CLYHEMT008873.1">
    <property type="protein sequence ID" value="CLYHEMP008873.1"/>
    <property type="gene ID" value="CLYHEMG008873"/>
</dbReference>
<dbReference type="PANTHER" id="PTHR23048">
    <property type="entry name" value="MYOSIN LIGHT CHAIN 1, 3"/>
    <property type="match status" value="1"/>
</dbReference>
<dbReference type="FunFam" id="1.10.238.10:FF:000527">
    <property type="entry name" value="Calmodulin-3"/>
    <property type="match status" value="1"/>
</dbReference>
<protein>
    <recommendedName>
        <fullName evidence="5">EF-hand domain-containing protein</fullName>
    </recommendedName>
</protein>
<evidence type="ECO:0000256" key="4">
    <source>
        <dbReference type="ARBA" id="ARBA00023262"/>
    </source>
</evidence>
<feature type="domain" description="EF-hand" evidence="5">
    <location>
        <begin position="80"/>
        <end position="115"/>
    </location>
</feature>
<dbReference type="CDD" id="cd00051">
    <property type="entry name" value="EFh"/>
    <property type="match status" value="1"/>
</dbReference>
<organism evidence="6 7">
    <name type="scientific">Clytia hemisphaerica</name>
    <dbReference type="NCBI Taxonomy" id="252671"/>
    <lineage>
        <taxon>Eukaryota</taxon>
        <taxon>Metazoa</taxon>
        <taxon>Cnidaria</taxon>
        <taxon>Hydrozoa</taxon>
        <taxon>Hydroidolina</taxon>
        <taxon>Leptothecata</taxon>
        <taxon>Obeliida</taxon>
        <taxon>Clytiidae</taxon>
        <taxon>Clytia</taxon>
    </lineage>
</organism>
<dbReference type="InterPro" id="IPR050230">
    <property type="entry name" value="CALM/Myosin/TropC-like"/>
</dbReference>
<dbReference type="Gene3D" id="1.10.238.10">
    <property type="entry name" value="EF-hand"/>
    <property type="match status" value="2"/>
</dbReference>